<organism evidence="1 2">
    <name type="scientific">Caldibacillus debilis</name>
    <dbReference type="NCBI Taxonomy" id="301148"/>
    <lineage>
        <taxon>Bacteria</taxon>
        <taxon>Bacillati</taxon>
        <taxon>Bacillota</taxon>
        <taxon>Bacilli</taxon>
        <taxon>Bacillales</taxon>
        <taxon>Bacillaceae</taxon>
        <taxon>Caldibacillus</taxon>
    </lineage>
</organism>
<sequence>MIAEIYFPLLRALWINLLAAGGPAFERNVSLPPDRRLFFAADGGQASRKYLMGANQIPVNK</sequence>
<proteinExistence type="predicted"/>
<dbReference type="AlphaFoldDB" id="A0A3E0JV35"/>
<comment type="caution">
    <text evidence="1">The sequence shown here is derived from an EMBL/GenBank/DDBJ whole genome shotgun (WGS) entry which is preliminary data.</text>
</comment>
<evidence type="ECO:0000313" key="1">
    <source>
        <dbReference type="EMBL" id="REJ23848.1"/>
    </source>
</evidence>
<dbReference type="EMBL" id="QEWE01000043">
    <property type="protein sequence ID" value="REJ23848.1"/>
    <property type="molecule type" value="Genomic_DNA"/>
</dbReference>
<reference evidence="1 2" key="1">
    <citation type="submission" date="2018-03" db="EMBL/GenBank/DDBJ databases">
        <authorList>
            <person name="Keele B.F."/>
        </authorList>
    </citation>
    <scope>NUCLEOTIDE SEQUENCE [LARGE SCALE GENOMIC DNA]</scope>
    <source>
        <strain evidence="1">ZCTH4_d</strain>
    </source>
</reference>
<protein>
    <submittedName>
        <fullName evidence="1">Uncharacterized protein</fullName>
    </submittedName>
</protein>
<name>A0A3E0JV35_9BACI</name>
<evidence type="ECO:0000313" key="2">
    <source>
        <dbReference type="Proteomes" id="UP000257014"/>
    </source>
</evidence>
<accession>A0A3E0JV35</accession>
<dbReference type="Proteomes" id="UP000257014">
    <property type="component" value="Unassembled WGS sequence"/>
</dbReference>
<gene>
    <name evidence="1" type="ORF">C6P37_16475</name>
</gene>